<dbReference type="PROSITE" id="PS00018">
    <property type="entry name" value="EF_HAND_1"/>
    <property type="match status" value="1"/>
</dbReference>
<organism evidence="3 4">
    <name type="scientific">Ceratodon purpureus</name>
    <name type="common">Fire moss</name>
    <name type="synonym">Dicranum purpureum</name>
    <dbReference type="NCBI Taxonomy" id="3225"/>
    <lineage>
        <taxon>Eukaryota</taxon>
        <taxon>Viridiplantae</taxon>
        <taxon>Streptophyta</taxon>
        <taxon>Embryophyta</taxon>
        <taxon>Bryophyta</taxon>
        <taxon>Bryophytina</taxon>
        <taxon>Bryopsida</taxon>
        <taxon>Dicranidae</taxon>
        <taxon>Pseudoditrichales</taxon>
        <taxon>Ditrichaceae</taxon>
        <taxon>Ceratodon</taxon>
    </lineage>
</organism>
<gene>
    <name evidence="3" type="ORF">KC19_5G144200</name>
</gene>
<name>A0A8T0I2D4_CERPU</name>
<dbReference type="Gene3D" id="1.10.238.10">
    <property type="entry name" value="EF-hand"/>
    <property type="match status" value="1"/>
</dbReference>
<evidence type="ECO:0000259" key="2">
    <source>
        <dbReference type="PROSITE" id="PS50222"/>
    </source>
</evidence>
<dbReference type="EMBL" id="CM026425">
    <property type="protein sequence ID" value="KAG0577276.1"/>
    <property type="molecule type" value="Genomic_DNA"/>
</dbReference>
<dbReference type="InterPro" id="IPR011992">
    <property type="entry name" value="EF-hand-dom_pair"/>
</dbReference>
<sequence>MANFLMDGKLLKKFVEDDRRWAEFINERFAKFDRNHTGKLTHSDLEPAIAGVGKAMGLPPMGNDPETDHIYTELFNEFAPGGEGVTKEKFSIVMRDMLLGLGDGLEREPVVISLVNGSELERWAQGSEFEIEAVAAFGTLDSDMSGKVKAGAIKNAMKRVSVNQGMPP</sequence>
<evidence type="ECO:0000313" key="3">
    <source>
        <dbReference type="EMBL" id="KAG0577276.1"/>
    </source>
</evidence>
<dbReference type="Proteomes" id="UP000822688">
    <property type="component" value="Chromosome 5"/>
</dbReference>
<dbReference type="GO" id="GO:0005509">
    <property type="term" value="F:calcium ion binding"/>
    <property type="evidence" value="ECO:0007669"/>
    <property type="project" value="InterPro"/>
</dbReference>
<dbReference type="PANTHER" id="PTHR34574">
    <property type="entry name" value="CALCIUM-BINDING EF-HAND FAMILY PROTEIN-RELATED"/>
    <property type="match status" value="1"/>
</dbReference>
<dbReference type="AlphaFoldDB" id="A0A8T0I2D4"/>
<proteinExistence type="predicted"/>
<reference evidence="3" key="1">
    <citation type="submission" date="2020-06" db="EMBL/GenBank/DDBJ databases">
        <title>WGS assembly of Ceratodon purpureus strain R40.</title>
        <authorList>
            <person name="Carey S.B."/>
            <person name="Jenkins J."/>
            <person name="Shu S."/>
            <person name="Lovell J.T."/>
            <person name="Sreedasyam A."/>
            <person name="Maumus F."/>
            <person name="Tiley G.P."/>
            <person name="Fernandez-Pozo N."/>
            <person name="Barry K."/>
            <person name="Chen C."/>
            <person name="Wang M."/>
            <person name="Lipzen A."/>
            <person name="Daum C."/>
            <person name="Saski C.A."/>
            <person name="Payton A.C."/>
            <person name="Mcbreen J.C."/>
            <person name="Conrad R.E."/>
            <person name="Kollar L.M."/>
            <person name="Olsson S."/>
            <person name="Huttunen S."/>
            <person name="Landis J.B."/>
            <person name="Wickett N.J."/>
            <person name="Johnson M.G."/>
            <person name="Rensing S.A."/>
            <person name="Grimwood J."/>
            <person name="Schmutz J."/>
            <person name="Mcdaniel S.F."/>
        </authorList>
    </citation>
    <scope>NUCLEOTIDE SEQUENCE</scope>
    <source>
        <strain evidence="3">R40</strain>
    </source>
</reference>
<feature type="domain" description="EF-hand" evidence="2">
    <location>
        <begin position="20"/>
        <end position="55"/>
    </location>
</feature>
<dbReference type="OrthoDB" id="1881481at2759"/>
<comment type="caution">
    <text evidence="3">The sequence shown here is derived from an EMBL/GenBank/DDBJ whole genome shotgun (WGS) entry which is preliminary data.</text>
</comment>
<dbReference type="SUPFAM" id="SSF47473">
    <property type="entry name" value="EF-hand"/>
    <property type="match status" value="1"/>
</dbReference>
<keyword evidence="1" id="KW-0106">Calcium</keyword>
<keyword evidence="4" id="KW-1185">Reference proteome</keyword>
<dbReference type="InterPro" id="IPR018247">
    <property type="entry name" value="EF_Hand_1_Ca_BS"/>
</dbReference>
<protein>
    <recommendedName>
        <fullName evidence="2">EF-hand domain-containing protein</fullName>
    </recommendedName>
</protein>
<evidence type="ECO:0000313" key="4">
    <source>
        <dbReference type="Proteomes" id="UP000822688"/>
    </source>
</evidence>
<dbReference type="PANTHER" id="PTHR34574:SF2">
    <property type="entry name" value="CALCIUM-BINDING EF-HAND FAMILY PROTEIN"/>
    <property type="match status" value="1"/>
</dbReference>
<dbReference type="PROSITE" id="PS50222">
    <property type="entry name" value="EF_HAND_2"/>
    <property type="match status" value="1"/>
</dbReference>
<dbReference type="InterPro" id="IPR002048">
    <property type="entry name" value="EF_hand_dom"/>
</dbReference>
<evidence type="ECO:0000256" key="1">
    <source>
        <dbReference type="ARBA" id="ARBA00022837"/>
    </source>
</evidence>
<accession>A0A8T0I2D4</accession>